<dbReference type="InterPro" id="IPR000782">
    <property type="entry name" value="FAS1_domain"/>
</dbReference>
<dbReference type="RefSeq" id="WP_052673705.1">
    <property type="nucleotide sequence ID" value="NZ_LN681225.1"/>
</dbReference>
<dbReference type="Proteomes" id="UP000032803">
    <property type="component" value="Chromosome I"/>
</dbReference>
<feature type="domain" description="FAS1" evidence="2">
    <location>
        <begin position="25"/>
        <end position="154"/>
    </location>
</feature>
<dbReference type="FunFam" id="2.30.180.10:FF:000019">
    <property type="entry name" value="Cell surface lipoprotein"/>
    <property type="match status" value="1"/>
</dbReference>
<dbReference type="InterPro" id="IPR050904">
    <property type="entry name" value="Adhesion/Biosynth-related"/>
</dbReference>
<evidence type="ECO:0000256" key="1">
    <source>
        <dbReference type="SAM" id="SignalP"/>
    </source>
</evidence>
<keyword evidence="4" id="KW-1185">Reference proteome</keyword>
<name>A0A0A8URM7_LEGHA</name>
<dbReference type="SUPFAM" id="SSF82153">
    <property type="entry name" value="FAS1 domain"/>
    <property type="match status" value="1"/>
</dbReference>
<dbReference type="OrthoDB" id="9800666at2"/>
<protein>
    <recommendedName>
        <fullName evidence="2">FAS1 domain-containing protein</fullName>
    </recommendedName>
</protein>
<dbReference type="EMBL" id="LN681225">
    <property type="protein sequence ID" value="CEK11515.1"/>
    <property type="molecule type" value="Genomic_DNA"/>
</dbReference>
<dbReference type="HOGENOM" id="CLU_031281_4_2_6"/>
<feature type="signal peptide" evidence="1">
    <location>
        <begin position="1"/>
        <end position="22"/>
    </location>
</feature>
<dbReference type="STRING" id="449.LHA_2505"/>
<dbReference type="PATRIC" id="fig|449.7.peg.1111"/>
<evidence type="ECO:0000313" key="3">
    <source>
        <dbReference type="EMBL" id="CEK11515.1"/>
    </source>
</evidence>
<proteinExistence type="predicted"/>
<dbReference type="PANTHER" id="PTHR10900:SF77">
    <property type="entry name" value="FI19380P1"/>
    <property type="match status" value="1"/>
</dbReference>
<dbReference type="Pfam" id="PF02469">
    <property type="entry name" value="Fasciclin"/>
    <property type="match status" value="1"/>
</dbReference>
<dbReference type="InterPro" id="IPR036378">
    <property type="entry name" value="FAS1_dom_sf"/>
</dbReference>
<dbReference type="GO" id="GO:0005615">
    <property type="term" value="C:extracellular space"/>
    <property type="evidence" value="ECO:0007669"/>
    <property type="project" value="TreeGrafter"/>
</dbReference>
<gene>
    <name evidence="3" type="ORF">LHA_2505</name>
</gene>
<evidence type="ECO:0000259" key="2">
    <source>
        <dbReference type="PROSITE" id="PS50213"/>
    </source>
</evidence>
<accession>A0A0A8URM7</accession>
<dbReference type="Gene3D" id="2.30.180.10">
    <property type="entry name" value="FAS1 domain"/>
    <property type="match status" value="1"/>
</dbReference>
<sequence length="159" mass="16924">MKSIHKFVLSIFFASFAPIVLAGAQQNIVDIAAGNKDFSTLVSLVKEAGLVDELQGEGPFTIFAPTNEAFEAVPSDTLSALKADKEKLKKVLLYHVLKGKVMASDVKSGMVPTLEGQDLSIKVNNGTVMVNDAKVVGTDINASNGVIHVINKVLVPDMK</sequence>
<dbReference type="KEGG" id="lha:LHA_2505"/>
<dbReference type="AlphaFoldDB" id="A0A0A8URM7"/>
<dbReference type="PANTHER" id="PTHR10900">
    <property type="entry name" value="PERIOSTIN-RELATED"/>
    <property type="match status" value="1"/>
</dbReference>
<keyword evidence="1" id="KW-0732">Signal</keyword>
<reference evidence="4" key="1">
    <citation type="submission" date="2014-09" db="EMBL/GenBank/DDBJ databases">
        <authorList>
            <person name="Gomez-Valero L."/>
        </authorList>
    </citation>
    <scope>NUCLEOTIDE SEQUENCE [LARGE SCALE GENOMIC DNA]</scope>
    <source>
        <strain evidence="4">ATCC35250</strain>
    </source>
</reference>
<organism evidence="3 4">
    <name type="scientific">Legionella hackeliae</name>
    <dbReference type="NCBI Taxonomy" id="449"/>
    <lineage>
        <taxon>Bacteria</taxon>
        <taxon>Pseudomonadati</taxon>
        <taxon>Pseudomonadota</taxon>
        <taxon>Gammaproteobacteria</taxon>
        <taxon>Legionellales</taxon>
        <taxon>Legionellaceae</taxon>
        <taxon>Legionella</taxon>
    </lineage>
</organism>
<dbReference type="SMART" id="SM00554">
    <property type="entry name" value="FAS1"/>
    <property type="match status" value="1"/>
</dbReference>
<feature type="chain" id="PRO_5009754271" description="FAS1 domain-containing protein" evidence="1">
    <location>
        <begin position="23"/>
        <end position="159"/>
    </location>
</feature>
<evidence type="ECO:0000313" key="4">
    <source>
        <dbReference type="Proteomes" id="UP000032803"/>
    </source>
</evidence>
<dbReference type="PROSITE" id="PS50213">
    <property type="entry name" value="FAS1"/>
    <property type="match status" value="1"/>
</dbReference>